<comment type="caution">
    <text evidence="1">The sequence shown here is derived from an EMBL/GenBank/DDBJ whole genome shotgun (WGS) entry which is preliminary data.</text>
</comment>
<name>A0A9N9UGF3_9HYPO</name>
<sequence>MRKGGGQSLSKGLSGLHKYHEAAPNYLPSNLSSSFIAKAEISSIFYRFCIHSFDTMDARSMDDQDQIRDTQRQRELKIEALRLEIFKKKSLMQRLSVVDSALEACDDNLPLDGMKEAVESALFGHIETSQRDRPPCPVCGPGKCQHLESLDPMFVGIVLNAFCKLHFLGGVMSQEAWLRLFAAEIFAKKDIIQDELSAITQQLERLEKERCEEEQK</sequence>
<protein>
    <submittedName>
        <fullName evidence="1">Uncharacterized protein</fullName>
    </submittedName>
</protein>
<evidence type="ECO:0000313" key="1">
    <source>
        <dbReference type="EMBL" id="CAG9987964.1"/>
    </source>
</evidence>
<proteinExistence type="predicted"/>
<gene>
    <name evidence="1" type="ORF">CBYS24578_00010607</name>
</gene>
<evidence type="ECO:0000313" key="2">
    <source>
        <dbReference type="Proteomes" id="UP000754883"/>
    </source>
</evidence>
<organism evidence="1 2">
    <name type="scientific">Clonostachys byssicola</name>
    <dbReference type="NCBI Taxonomy" id="160290"/>
    <lineage>
        <taxon>Eukaryota</taxon>
        <taxon>Fungi</taxon>
        <taxon>Dikarya</taxon>
        <taxon>Ascomycota</taxon>
        <taxon>Pezizomycotina</taxon>
        <taxon>Sordariomycetes</taxon>
        <taxon>Hypocreomycetidae</taxon>
        <taxon>Hypocreales</taxon>
        <taxon>Bionectriaceae</taxon>
        <taxon>Clonostachys</taxon>
    </lineage>
</organism>
<dbReference type="AlphaFoldDB" id="A0A9N9UGF3"/>
<accession>A0A9N9UGF3</accession>
<dbReference type="OrthoDB" id="10513683at2759"/>
<dbReference type="Proteomes" id="UP000754883">
    <property type="component" value="Unassembled WGS sequence"/>
</dbReference>
<reference evidence="1" key="1">
    <citation type="submission" date="2021-10" db="EMBL/GenBank/DDBJ databases">
        <authorList>
            <person name="Piombo E."/>
        </authorList>
    </citation>
    <scope>NUCLEOTIDE SEQUENCE</scope>
</reference>
<dbReference type="EMBL" id="CABFNO020001443">
    <property type="protein sequence ID" value="CAG9987964.1"/>
    <property type="molecule type" value="Genomic_DNA"/>
</dbReference>
<keyword evidence="2" id="KW-1185">Reference proteome</keyword>